<reference evidence="2" key="2">
    <citation type="submission" date="2020-11" db="EMBL/GenBank/DDBJ databases">
        <authorList>
            <person name="McCartney M.A."/>
            <person name="Auch B."/>
            <person name="Kono T."/>
            <person name="Mallez S."/>
            <person name="Becker A."/>
            <person name="Gohl D.M."/>
            <person name="Silverstein K.A.T."/>
            <person name="Koren S."/>
            <person name="Bechman K.B."/>
            <person name="Herman A."/>
            <person name="Abrahante J.E."/>
            <person name="Garbe J."/>
        </authorList>
    </citation>
    <scope>NUCLEOTIDE SEQUENCE</scope>
    <source>
        <strain evidence="2">Duluth1</strain>
        <tissue evidence="2">Whole animal</tissue>
    </source>
</reference>
<accession>A0A9D4R8K4</accession>
<keyword evidence="3" id="KW-1185">Reference proteome</keyword>
<reference evidence="2" key="1">
    <citation type="journal article" date="2019" name="bioRxiv">
        <title>The Genome of the Zebra Mussel, Dreissena polymorpha: A Resource for Invasive Species Research.</title>
        <authorList>
            <person name="McCartney M.A."/>
            <person name="Auch B."/>
            <person name="Kono T."/>
            <person name="Mallez S."/>
            <person name="Zhang Y."/>
            <person name="Obille A."/>
            <person name="Becker A."/>
            <person name="Abrahante J.E."/>
            <person name="Garbe J."/>
            <person name="Badalamenti J.P."/>
            <person name="Herman A."/>
            <person name="Mangelson H."/>
            <person name="Liachko I."/>
            <person name="Sullivan S."/>
            <person name="Sone E.D."/>
            <person name="Koren S."/>
            <person name="Silverstein K.A.T."/>
            <person name="Beckman K.B."/>
            <person name="Gohl D.M."/>
        </authorList>
    </citation>
    <scope>NUCLEOTIDE SEQUENCE</scope>
    <source>
        <strain evidence="2">Duluth1</strain>
        <tissue evidence="2">Whole animal</tissue>
    </source>
</reference>
<evidence type="ECO:0000256" key="1">
    <source>
        <dbReference type="SAM" id="MobiDB-lite"/>
    </source>
</evidence>
<comment type="caution">
    <text evidence="2">The sequence shown here is derived from an EMBL/GenBank/DDBJ whole genome shotgun (WGS) entry which is preliminary data.</text>
</comment>
<dbReference type="Proteomes" id="UP000828390">
    <property type="component" value="Unassembled WGS sequence"/>
</dbReference>
<feature type="compositionally biased region" description="Low complexity" evidence="1">
    <location>
        <begin position="22"/>
        <end position="36"/>
    </location>
</feature>
<name>A0A9D4R8K4_DREPO</name>
<feature type="region of interest" description="Disordered" evidence="1">
    <location>
        <begin position="22"/>
        <end position="45"/>
    </location>
</feature>
<dbReference type="AlphaFoldDB" id="A0A9D4R8K4"/>
<dbReference type="EMBL" id="JAIWYP010000003">
    <property type="protein sequence ID" value="KAH3859079.1"/>
    <property type="molecule type" value="Genomic_DNA"/>
</dbReference>
<proteinExistence type="predicted"/>
<evidence type="ECO:0000313" key="3">
    <source>
        <dbReference type="Proteomes" id="UP000828390"/>
    </source>
</evidence>
<protein>
    <submittedName>
        <fullName evidence="2">Uncharacterized protein</fullName>
    </submittedName>
</protein>
<evidence type="ECO:0000313" key="2">
    <source>
        <dbReference type="EMBL" id="KAH3859079.1"/>
    </source>
</evidence>
<organism evidence="2 3">
    <name type="scientific">Dreissena polymorpha</name>
    <name type="common">Zebra mussel</name>
    <name type="synonym">Mytilus polymorpha</name>
    <dbReference type="NCBI Taxonomy" id="45954"/>
    <lineage>
        <taxon>Eukaryota</taxon>
        <taxon>Metazoa</taxon>
        <taxon>Spiralia</taxon>
        <taxon>Lophotrochozoa</taxon>
        <taxon>Mollusca</taxon>
        <taxon>Bivalvia</taxon>
        <taxon>Autobranchia</taxon>
        <taxon>Heteroconchia</taxon>
        <taxon>Euheterodonta</taxon>
        <taxon>Imparidentia</taxon>
        <taxon>Neoheterodontei</taxon>
        <taxon>Myida</taxon>
        <taxon>Dreissenoidea</taxon>
        <taxon>Dreissenidae</taxon>
        <taxon>Dreissena</taxon>
    </lineage>
</organism>
<gene>
    <name evidence="2" type="ORF">DPMN_101726</name>
</gene>
<sequence length="142" mass="15493">MMYTTGLAVIWAIWDRRPTTPYSTCTTPSSTTSGRSSEADRPMSAMWTSRKTTGNRVTTLSTPMDNKAQMTQCTGLSILKTSTGYGKTGPPPFTATKTRRSVQNAAIRSTSTATRVSTRTVQMASACQRRLTCASIRRIGHM</sequence>